<keyword evidence="8" id="KW-0812">Transmembrane</keyword>
<proteinExistence type="inferred from homology"/>
<evidence type="ECO:0000256" key="7">
    <source>
        <dbReference type="ARBA" id="ARBA00031262"/>
    </source>
</evidence>
<sequence length="241" mass="26780">MEEYGKTAGAVDLQSSSMIQTILPPFIVGVLVGFLIDKLKGFLSGNETPTEYRNLSQMTTTGASKITKEKNISNKNGMTGVEVSKMLAQQDLELMSKYKKDIKSVGKALRLHPALIAAIISKQSRAGGTLDCKGYGKLDSVCFGLMQIHKDYHELKGTAFSREHIDQGSTCLIHLIKDMKIQKPDWSEEMQLKGALVAYMTGLDRVPLDQPDHLDSETRTKDFSNDIIARAQFFEQKGYKL</sequence>
<evidence type="ECO:0000256" key="6">
    <source>
        <dbReference type="ARBA" id="ARBA00023295"/>
    </source>
</evidence>
<keyword evidence="8" id="KW-1133">Transmembrane helix</keyword>
<feature type="transmembrane region" description="Helical" evidence="8">
    <location>
        <begin position="18"/>
        <end position="36"/>
    </location>
</feature>
<dbReference type="Ensembl" id="ENSPMET00000022882.1">
    <property type="protein sequence ID" value="ENSPMEP00000014786.1"/>
    <property type="gene ID" value="ENSPMEG00000017205.1"/>
</dbReference>
<reference evidence="9" key="1">
    <citation type="submission" date="2025-08" db="UniProtKB">
        <authorList>
            <consortium name="Ensembl"/>
        </authorList>
    </citation>
    <scope>IDENTIFICATION</scope>
</reference>
<evidence type="ECO:0000256" key="3">
    <source>
        <dbReference type="ARBA" id="ARBA00012732"/>
    </source>
</evidence>
<dbReference type="PANTHER" id="PTHR31698:SF8">
    <property type="entry name" value="LYSOZYME G-RELATED"/>
    <property type="match status" value="1"/>
</dbReference>
<evidence type="ECO:0000256" key="8">
    <source>
        <dbReference type="SAM" id="Phobius"/>
    </source>
</evidence>
<dbReference type="Proteomes" id="UP000261480">
    <property type="component" value="Unplaced"/>
</dbReference>
<dbReference type="GO" id="GO:0005576">
    <property type="term" value="C:extracellular region"/>
    <property type="evidence" value="ECO:0007669"/>
    <property type="project" value="TreeGrafter"/>
</dbReference>
<name>A0A3B3XIA7_9TELE</name>
<dbReference type="GO" id="GO:0003796">
    <property type="term" value="F:lysozyme activity"/>
    <property type="evidence" value="ECO:0007669"/>
    <property type="project" value="UniProtKB-EC"/>
</dbReference>
<dbReference type="GO" id="GO:0050830">
    <property type="term" value="P:defense response to Gram-positive bacterium"/>
    <property type="evidence" value="ECO:0007669"/>
    <property type="project" value="TreeGrafter"/>
</dbReference>
<evidence type="ECO:0000256" key="5">
    <source>
        <dbReference type="ARBA" id="ARBA00022638"/>
    </source>
</evidence>
<accession>A0A3B3XIA7</accession>
<keyword evidence="5" id="KW-0081">Bacteriolytic enzyme</keyword>
<dbReference type="PANTHER" id="PTHR31698">
    <property type="entry name" value="LYSOZYME G FAMILY MEMBER"/>
    <property type="match status" value="1"/>
</dbReference>
<evidence type="ECO:0000313" key="10">
    <source>
        <dbReference type="Proteomes" id="UP000261480"/>
    </source>
</evidence>
<dbReference type="GO" id="GO:0009253">
    <property type="term" value="P:peptidoglycan catabolic process"/>
    <property type="evidence" value="ECO:0007669"/>
    <property type="project" value="InterPro"/>
</dbReference>
<dbReference type="AlphaFoldDB" id="A0A3B3XIA7"/>
<keyword evidence="10" id="KW-1185">Reference proteome</keyword>
<evidence type="ECO:0000256" key="2">
    <source>
        <dbReference type="ARBA" id="ARBA00008902"/>
    </source>
</evidence>
<dbReference type="InterPro" id="IPR023346">
    <property type="entry name" value="Lysozyme-like_dom_sf"/>
</dbReference>
<keyword evidence="6" id="KW-0326">Glycosidase</keyword>
<dbReference type="GeneID" id="106928579"/>
<dbReference type="CDD" id="cd01021">
    <property type="entry name" value="GEWL"/>
    <property type="match status" value="1"/>
</dbReference>
<comment type="similarity">
    <text evidence="2">Belongs to the glycosyl hydrolase 23 family.</text>
</comment>
<keyword evidence="8" id="KW-0472">Membrane</keyword>
<dbReference type="Gene3D" id="1.10.530.10">
    <property type="match status" value="1"/>
</dbReference>
<dbReference type="STRING" id="48701.ENSPMEP00000014786"/>
<evidence type="ECO:0000313" key="9">
    <source>
        <dbReference type="Ensembl" id="ENSPMEP00000014786.1"/>
    </source>
</evidence>
<comment type="catalytic activity">
    <reaction evidence="1">
        <text>Hydrolysis of (1-&gt;4)-beta-linkages between N-acetylmuramic acid and N-acetyl-D-glucosamine residues in a peptidoglycan and between N-acetyl-D-glucosamine residues in chitodextrins.</text>
        <dbReference type="EC" id="3.2.1.17"/>
    </reaction>
</comment>
<keyword evidence="5" id="KW-0929">Antimicrobial</keyword>
<protein>
    <recommendedName>
        <fullName evidence="4">Lysozyme g</fullName>
        <ecNumber evidence="3">3.2.1.17</ecNumber>
    </recommendedName>
    <alternativeName>
        <fullName evidence="7">1,4-beta-N-acetylmuramidase</fullName>
    </alternativeName>
</protein>
<dbReference type="PRINTS" id="PR00749">
    <property type="entry name" value="LYSOZYMEG"/>
</dbReference>
<dbReference type="GO" id="GO:0031640">
    <property type="term" value="P:killing of cells of another organism"/>
    <property type="evidence" value="ECO:0007669"/>
    <property type="project" value="UniProtKB-KW"/>
</dbReference>
<evidence type="ECO:0000256" key="1">
    <source>
        <dbReference type="ARBA" id="ARBA00000632"/>
    </source>
</evidence>
<keyword evidence="6" id="KW-0378">Hydrolase</keyword>
<dbReference type="RefSeq" id="XP_014860407.1">
    <property type="nucleotide sequence ID" value="XM_015004921.1"/>
</dbReference>
<dbReference type="SUPFAM" id="SSF53955">
    <property type="entry name" value="Lysozyme-like"/>
    <property type="match status" value="1"/>
</dbReference>
<dbReference type="EC" id="3.2.1.17" evidence="3"/>
<dbReference type="KEGG" id="pmei:106928579"/>
<evidence type="ECO:0000256" key="4">
    <source>
        <dbReference type="ARBA" id="ARBA00016485"/>
    </source>
</evidence>
<reference evidence="9" key="2">
    <citation type="submission" date="2025-09" db="UniProtKB">
        <authorList>
            <consortium name="Ensembl"/>
        </authorList>
    </citation>
    <scope>IDENTIFICATION</scope>
</reference>
<dbReference type="InterPro" id="IPR002152">
    <property type="entry name" value="Glyco_hydro_23"/>
</dbReference>
<organism evidence="9 10">
    <name type="scientific">Poecilia mexicana</name>
    <dbReference type="NCBI Taxonomy" id="48701"/>
    <lineage>
        <taxon>Eukaryota</taxon>
        <taxon>Metazoa</taxon>
        <taxon>Chordata</taxon>
        <taxon>Craniata</taxon>
        <taxon>Vertebrata</taxon>
        <taxon>Euteleostomi</taxon>
        <taxon>Actinopterygii</taxon>
        <taxon>Neopterygii</taxon>
        <taxon>Teleostei</taxon>
        <taxon>Neoteleostei</taxon>
        <taxon>Acanthomorphata</taxon>
        <taxon>Ovalentaria</taxon>
        <taxon>Atherinomorphae</taxon>
        <taxon>Cyprinodontiformes</taxon>
        <taxon>Poeciliidae</taxon>
        <taxon>Poeciliinae</taxon>
        <taxon>Poecilia</taxon>
    </lineage>
</organism>